<evidence type="ECO:0000256" key="1">
    <source>
        <dbReference type="SAM" id="MobiDB-lite"/>
    </source>
</evidence>
<organism evidence="2 4">
    <name type="scientific">Cercospora beticola</name>
    <name type="common">Sugarbeet leaf spot fungus</name>
    <dbReference type="NCBI Taxonomy" id="122368"/>
    <lineage>
        <taxon>Eukaryota</taxon>
        <taxon>Fungi</taxon>
        <taxon>Dikarya</taxon>
        <taxon>Ascomycota</taxon>
        <taxon>Pezizomycotina</taxon>
        <taxon>Dothideomycetes</taxon>
        <taxon>Dothideomycetidae</taxon>
        <taxon>Mycosphaerellales</taxon>
        <taxon>Mycosphaerellaceae</taxon>
        <taxon>Cercospora</taxon>
    </lineage>
</organism>
<proteinExistence type="predicted"/>
<sequence>MGILRSPSKLLKRKKTDGEEVEKPEGEAAAVNIPPAPSATELMLRGEREKSQTAYQRAQKAEAAYRAKKQAERARVDYKSSKGHLKTSCMELKLGLKTAFSSAKSSPAVLKERQHNAGNKKVVKKQEKEEEKMKKLADKMKKAEEEKAKLEAEAPPAEEEAAAAA</sequence>
<dbReference type="EMBL" id="LKMD01000106">
    <property type="protein sequence ID" value="PIA91778.1"/>
    <property type="molecule type" value="Genomic_DNA"/>
</dbReference>
<reference evidence="2 4" key="1">
    <citation type="submission" date="2015-10" db="EMBL/GenBank/DDBJ databases">
        <title>The cercosporin biosynthetic gene cluster was horizontally transferred to several fungal lineages and shown to be expanded in Cercospora beticola based on microsynteny with recipient genomes.</title>
        <authorList>
            <person name="De Jonge R."/>
            <person name="Ebert M.K."/>
            <person name="Suttle J.C."/>
            <person name="Jurick Ii W.M."/>
            <person name="Secor G.A."/>
            <person name="Thomma B.P."/>
            <person name="Van De Peer Y."/>
            <person name="Bolton M.D."/>
        </authorList>
    </citation>
    <scope>NUCLEOTIDE SEQUENCE [LARGE SCALE GENOMIC DNA]</scope>
    <source>
        <strain evidence="2 4">09-40</strain>
    </source>
</reference>
<reference evidence="3 5" key="2">
    <citation type="submission" date="2023-09" db="EMBL/GenBank/DDBJ databases">
        <title>Complete-Gapless Cercospora beticola genome.</title>
        <authorList>
            <person name="Wyatt N.A."/>
            <person name="Spanner R.E."/>
            <person name="Bolton M.D."/>
        </authorList>
    </citation>
    <scope>NUCLEOTIDE SEQUENCE [LARGE SCALE GENOMIC DNA]</scope>
    <source>
        <strain evidence="3">Cb09-40</strain>
    </source>
</reference>
<feature type="region of interest" description="Disordered" evidence="1">
    <location>
        <begin position="1"/>
        <end position="37"/>
    </location>
</feature>
<feature type="compositionally biased region" description="Basic and acidic residues" evidence="1">
    <location>
        <begin position="16"/>
        <end position="26"/>
    </location>
</feature>
<name>A0A2G5HGW6_CERBT</name>
<dbReference type="Proteomes" id="UP000230605">
    <property type="component" value="Chromosome 7"/>
</dbReference>
<accession>A0A2G5HGW6</accession>
<keyword evidence="5" id="KW-1185">Reference proteome</keyword>
<dbReference type="OrthoDB" id="4771937at2759"/>
<evidence type="ECO:0000313" key="2">
    <source>
        <dbReference type="EMBL" id="PIA91778.1"/>
    </source>
</evidence>
<evidence type="ECO:0000313" key="4">
    <source>
        <dbReference type="Proteomes" id="UP000230605"/>
    </source>
</evidence>
<feature type="compositionally biased region" description="Acidic residues" evidence="1">
    <location>
        <begin position="156"/>
        <end position="165"/>
    </location>
</feature>
<feature type="compositionally biased region" description="Basic and acidic residues" evidence="1">
    <location>
        <begin position="124"/>
        <end position="152"/>
    </location>
</feature>
<dbReference type="AlphaFoldDB" id="A0A2G5HGW6"/>
<evidence type="ECO:0000313" key="3">
    <source>
        <dbReference type="EMBL" id="WPB05644.1"/>
    </source>
</evidence>
<evidence type="ECO:0000313" key="5">
    <source>
        <dbReference type="Proteomes" id="UP001302367"/>
    </source>
</evidence>
<gene>
    <name evidence="2" type="ORF">CB0940_10003</name>
    <name evidence="3" type="ORF">RHO25_010297</name>
</gene>
<dbReference type="EMBL" id="CP134190">
    <property type="protein sequence ID" value="WPB05644.1"/>
    <property type="molecule type" value="Genomic_DNA"/>
</dbReference>
<dbReference type="Proteomes" id="UP001302367">
    <property type="component" value="Chromosome 7"/>
</dbReference>
<feature type="region of interest" description="Disordered" evidence="1">
    <location>
        <begin position="102"/>
        <end position="165"/>
    </location>
</feature>
<protein>
    <submittedName>
        <fullName evidence="2">Uncharacterized protein</fullName>
    </submittedName>
</protein>